<proteinExistence type="inferred from homology"/>
<dbReference type="GeneID" id="38779269"/>
<feature type="domain" description="Peptidase A1" evidence="8">
    <location>
        <begin position="60"/>
        <end position="388"/>
    </location>
</feature>
<dbReference type="Gene3D" id="2.40.70.10">
    <property type="entry name" value="Acid Proteases"/>
    <property type="match status" value="2"/>
</dbReference>
<dbReference type="PANTHER" id="PTHR47966">
    <property type="entry name" value="BETA-SITE APP-CLEAVING ENZYME, ISOFORM A-RELATED"/>
    <property type="match status" value="1"/>
</dbReference>
<dbReference type="InterPro" id="IPR033121">
    <property type="entry name" value="PEPTIDASE_A1"/>
</dbReference>
<keyword evidence="5 9" id="KW-0645">Protease</keyword>
<evidence type="ECO:0000256" key="6">
    <source>
        <dbReference type="SAM" id="Phobius"/>
    </source>
</evidence>
<keyword evidence="6" id="KW-0812">Transmembrane</keyword>
<dbReference type="Pfam" id="PF00026">
    <property type="entry name" value="Asp"/>
    <property type="match status" value="1"/>
</dbReference>
<feature type="chain" id="PRO_5019325072" evidence="7">
    <location>
        <begin position="21"/>
        <end position="462"/>
    </location>
</feature>
<feature type="disulfide bond" evidence="4">
    <location>
        <begin position="89"/>
        <end position="94"/>
    </location>
</feature>
<feature type="active site" evidence="3">
    <location>
        <position position="273"/>
    </location>
</feature>
<comment type="similarity">
    <text evidence="1 5">Belongs to the peptidase A1 family.</text>
</comment>
<keyword evidence="10" id="KW-1185">Reference proteome</keyword>
<evidence type="ECO:0000256" key="3">
    <source>
        <dbReference type="PIRSR" id="PIRSR601461-1"/>
    </source>
</evidence>
<evidence type="ECO:0000256" key="1">
    <source>
        <dbReference type="ARBA" id="ARBA00007447"/>
    </source>
</evidence>
<gene>
    <name evidence="9" type="ORF">SCP_0407360</name>
</gene>
<keyword evidence="7" id="KW-0732">Signal</keyword>
<reference evidence="9 10" key="1">
    <citation type="journal article" date="2018" name="Sci. Rep.">
        <title>Genome sequence of the cauliflower mushroom Sparassis crispa (Hanabiratake) and its association with beneficial usage.</title>
        <authorList>
            <person name="Kiyama R."/>
            <person name="Furutani Y."/>
            <person name="Kawaguchi K."/>
            <person name="Nakanishi T."/>
        </authorList>
    </citation>
    <scope>NUCLEOTIDE SEQUENCE [LARGE SCALE GENOMIC DNA]</scope>
</reference>
<dbReference type="STRING" id="139825.A0A401GJM1"/>
<organism evidence="9 10">
    <name type="scientific">Sparassis crispa</name>
    <dbReference type="NCBI Taxonomy" id="139825"/>
    <lineage>
        <taxon>Eukaryota</taxon>
        <taxon>Fungi</taxon>
        <taxon>Dikarya</taxon>
        <taxon>Basidiomycota</taxon>
        <taxon>Agaricomycotina</taxon>
        <taxon>Agaricomycetes</taxon>
        <taxon>Polyporales</taxon>
        <taxon>Sparassidaceae</taxon>
        <taxon>Sparassis</taxon>
    </lineage>
</organism>
<dbReference type="PROSITE" id="PS51767">
    <property type="entry name" value="PEPTIDASE_A1"/>
    <property type="match status" value="1"/>
</dbReference>
<feature type="disulfide bond" evidence="4">
    <location>
        <begin position="307"/>
        <end position="345"/>
    </location>
</feature>
<keyword evidence="2 5" id="KW-0064">Aspartyl protease</keyword>
<evidence type="ECO:0000256" key="7">
    <source>
        <dbReference type="SAM" id="SignalP"/>
    </source>
</evidence>
<dbReference type="SUPFAM" id="SSF50630">
    <property type="entry name" value="Acid proteases"/>
    <property type="match status" value="1"/>
</dbReference>
<dbReference type="InterPro" id="IPR001461">
    <property type="entry name" value="Aspartic_peptidase_A1"/>
</dbReference>
<comment type="caution">
    <text evidence="9">The sequence shown here is derived from an EMBL/GenBank/DDBJ whole genome shotgun (WGS) entry which is preliminary data.</text>
</comment>
<keyword evidence="5" id="KW-0378">Hydrolase</keyword>
<dbReference type="InterPro" id="IPR021109">
    <property type="entry name" value="Peptidase_aspartic_dom_sf"/>
</dbReference>
<dbReference type="OrthoDB" id="15189at2759"/>
<feature type="active site" evidence="3">
    <location>
        <position position="76"/>
    </location>
</feature>
<dbReference type="GO" id="GO:0006508">
    <property type="term" value="P:proteolysis"/>
    <property type="evidence" value="ECO:0007669"/>
    <property type="project" value="UniProtKB-KW"/>
</dbReference>
<dbReference type="PANTHER" id="PTHR47966:SF57">
    <property type="entry name" value="PEPTIDASE A1 DOMAIN-CONTAINING PROTEIN"/>
    <property type="match status" value="1"/>
</dbReference>
<sequence>MYLLWTLQLLLSGSICTVLCQFQLATSGGVSIPIFRVPRRPSLLALSGFVPLSDANEFAYLVDVIFGGQSFQLILDTGSSDLWVVSSNCDEQDCQGVPRYNDTSSLNLSDVPFDLKYVQGSVSGTVGTETVSVGSFEISSQVFALASNTSGLDLTGTGNSGILGLSFAVEAAIPDTSGRTFLENILAAFSEDNRFFAFNLGRGQSNSSFTIGQLDTTYVNSTSNLKFHPVSSAGGEGYNYWKLSMQSLTINSTEFALSDSRVTGASTPISVLDTGTTLILGPTDDVDRFWQSIGASRKTDAGWEVQCDRSVIVGFVLGDDSNRQEYIIDPADLSWKEDGQDDGWCMGGIQANDGVTSGDWLLGDTFLRNVYVTHHVATSSQPPTIGLFGLTDPVSALTLFQEARGNDTNGPVKVLSSTHQSHGLGAGGICGIAVAAGFVLGAVVTFLSCRIRPSYRRLRVTH</sequence>
<evidence type="ECO:0000256" key="2">
    <source>
        <dbReference type="ARBA" id="ARBA00022750"/>
    </source>
</evidence>
<keyword evidence="4" id="KW-1015">Disulfide bond</keyword>
<dbReference type="PRINTS" id="PR00792">
    <property type="entry name" value="PEPSIN"/>
</dbReference>
<dbReference type="InterPro" id="IPR034164">
    <property type="entry name" value="Pepsin-like_dom"/>
</dbReference>
<dbReference type="RefSeq" id="XP_027613265.1">
    <property type="nucleotide sequence ID" value="XM_027757464.1"/>
</dbReference>
<feature type="transmembrane region" description="Helical" evidence="6">
    <location>
        <begin position="424"/>
        <end position="449"/>
    </location>
</feature>
<keyword evidence="6" id="KW-1133">Transmembrane helix</keyword>
<protein>
    <submittedName>
        <fullName evidence="9">Acid protease</fullName>
    </submittedName>
</protein>
<evidence type="ECO:0000256" key="4">
    <source>
        <dbReference type="PIRSR" id="PIRSR601461-2"/>
    </source>
</evidence>
<dbReference type="InParanoid" id="A0A401GJM1"/>
<accession>A0A401GJM1</accession>
<evidence type="ECO:0000259" key="8">
    <source>
        <dbReference type="PROSITE" id="PS51767"/>
    </source>
</evidence>
<dbReference type="EMBL" id="BFAD01000004">
    <property type="protein sequence ID" value="GBE82352.1"/>
    <property type="molecule type" value="Genomic_DNA"/>
</dbReference>
<evidence type="ECO:0000313" key="9">
    <source>
        <dbReference type="EMBL" id="GBE82352.1"/>
    </source>
</evidence>
<dbReference type="CDD" id="cd05471">
    <property type="entry name" value="pepsin_like"/>
    <property type="match status" value="1"/>
</dbReference>
<keyword evidence="6" id="KW-0472">Membrane</keyword>
<dbReference type="PROSITE" id="PS00141">
    <property type="entry name" value="ASP_PROTEASE"/>
    <property type="match status" value="1"/>
</dbReference>
<dbReference type="GO" id="GO:0004190">
    <property type="term" value="F:aspartic-type endopeptidase activity"/>
    <property type="evidence" value="ECO:0007669"/>
    <property type="project" value="UniProtKB-KW"/>
</dbReference>
<evidence type="ECO:0000256" key="5">
    <source>
        <dbReference type="RuleBase" id="RU000454"/>
    </source>
</evidence>
<dbReference type="Proteomes" id="UP000287166">
    <property type="component" value="Unassembled WGS sequence"/>
</dbReference>
<dbReference type="AlphaFoldDB" id="A0A401GJM1"/>
<feature type="signal peptide" evidence="7">
    <location>
        <begin position="1"/>
        <end position="20"/>
    </location>
</feature>
<dbReference type="InterPro" id="IPR001969">
    <property type="entry name" value="Aspartic_peptidase_AS"/>
</dbReference>
<evidence type="ECO:0000313" key="10">
    <source>
        <dbReference type="Proteomes" id="UP000287166"/>
    </source>
</evidence>
<name>A0A401GJM1_9APHY</name>